<accession>A0AAU8FR59</accession>
<evidence type="ECO:0000313" key="9">
    <source>
        <dbReference type="EMBL" id="XCH26301.1"/>
    </source>
</evidence>
<evidence type="ECO:0000256" key="2">
    <source>
        <dbReference type="ARBA" id="ARBA00007613"/>
    </source>
</evidence>
<organism evidence="9">
    <name type="scientific">Dyadobacter sp. 676</name>
    <dbReference type="NCBI Taxonomy" id="3088362"/>
    <lineage>
        <taxon>Bacteria</taxon>
        <taxon>Pseudomonadati</taxon>
        <taxon>Bacteroidota</taxon>
        <taxon>Cytophagia</taxon>
        <taxon>Cytophagales</taxon>
        <taxon>Spirosomataceae</taxon>
        <taxon>Dyadobacter</taxon>
    </lineage>
</organism>
<evidence type="ECO:0000256" key="1">
    <source>
        <dbReference type="ARBA" id="ARBA00004442"/>
    </source>
</evidence>
<gene>
    <name evidence="9" type="ORF">ABV298_07825</name>
</gene>
<keyword evidence="6" id="KW-0472">Membrane</keyword>
<dbReference type="GO" id="GO:0015562">
    <property type="term" value="F:efflux transmembrane transporter activity"/>
    <property type="evidence" value="ECO:0007669"/>
    <property type="project" value="InterPro"/>
</dbReference>
<feature type="signal peptide" evidence="8">
    <location>
        <begin position="1"/>
        <end position="17"/>
    </location>
</feature>
<dbReference type="AlphaFoldDB" id="A0AAU8FR59"/>
<dbReference type="GO" id="GO:0009279">
    <property type="term" value="C:cell outer membrane"/>
    <property type="evidence" value="ECO:0007669"/>
    <property type="project" value="UniProtKB-SubCell"/>
</dbReference>
<sequence length="437" mass="48874">MKRFILLFCLLPLLGQAQTKLSLADCVDLLAKNNLIYQQGTLQAEAAQAQLRQTRSQIFPQIYISADQSLNLGRSIDQYTNTYIDQFYTYNALSTGFQMPVFQGGKLANQTRQGTLLKESAMENRTAVLNQQTILLMQGYVNVLATKALLEAADQQVASSQQQVDKVQKQVDAGTAGNNLLAEIKAQLANDKYLQVTALSNYRTARLALFQRMNITPDDNVEFEPLLPKENLVPAASGATELYENAIKTFPEIRSAELSRQSYKYLVKSIKALNYPSLNLSTNVRAFYASTNDNLDYFKQLNATRNGYINLGLNIPIMGRWVTRPRVELAKVQERQAQNTLDIANQQLRQSIEAAVLNLNTMADKYAAAEGQVESLGAAFTVVESKFNAGVASIFEYTLSKAKLAQAQGTAIQAKYDYLMQQRLLQYYRQGNWQGVF</sequence>
<dbReference type="Gene3D" id="1.20.1600.10">
    <property type="entry name" value="Outer membrane efflux proteins (OEP)"/>
    <property type="match status" value="1"/>
</dbReference>
<feature type="chain" id="PRO_5043683796" evidence="8">
    <location>
        <begin position="18"/>
        <end position="437"/>
    </location>
</feature>
<evidence type="ECO:0000256" key="4">
    <source>
        <dbReference type="ARBA" id="ARBA00022452"/>
    </source>
</evidence>
<dbReference type="GO" id="GO:1990281">
    <property type="term" value="C:efflux pump complex"/>
    <property type="evidence" value="ECO:0007669"/>
    <property type="project" value="TreeGrafter"/>
</dbReference>
<dbReference type="RefSeq" id="WP_353721595.1">
    <property type="nucleotide sequence ID" value="NZ_CP159289.1"/>
</dbReference>
<dbReference type="GO" id="GO:0015288">
    <property type="term" value="F:porin activity"/>
    <property type="evidence" value="ECO:0007669"/>
    <property type="project" value="TreeGrafter"/>
</dbReference>
<reference evidence="9" key="1">
    <citation type="submission" date="2024-06" db="EMBL/GenBank/DDBJ databases">
        <title>Sequencing and assembly of the genome of Dyadobacter sp. strain 676, a symbiont of Cyamopsis tetragonoloba.</title>
        <authorList>
            <person name="Guro P."/>
            <person name="Sazanova A."/>
            <person name="Kuznetsova I."/>
            <person name="Belimov A."/>
            <person name="Safronova V."/>
        </authorList>
    </citation>
    <scope>NUCLEOTIDE SEQUENCE</scope>
    <source>
        <strain evidence="9">676</strain>
    </source>
</reference>
<dbReference type="Pfam" id="PF02321">
    <property type="entry name" value="OEP"/>
    <property type="match status" value="2"/>
</dbReference>
<keyword evidence="7" id="KW-0998">Cell outer membrane</keyword>
<evidence type="ECO:0000256" key="8">
    <source>
        <dbReference type="SAM" id="SignalP"/>
    </source>
</evidence>
<keyword evidence="3" id="KW-0813">Transport</keyword>
<protein>
    <submittedName>
        <fullName evidence="9">TolC family protein</fullName>
    </submittedName>
</protein>
<keyword evidence="5" id="KW-0812">Transmembrane</keyword>
<dbReference type="InterPro" id="IPR051906">
    <property type="entry name" value="TolC-like"/>
</dbReference>
<evidence type="ECO:0000256" key="5">
    <source>
        <dbReference type="ARBA" id="ARBA00022692"/>
    </source>
</evidence>
<comment type="similarity">
    <text evidence="2">Belongs to the outer membrane factor (OMF) (TC 1.B.17) family.</text>
</comment>
<evidence type="ECO:0000256" key="6">
    <source>
        <dbReference type="ARBA" id="ARBA00023136"/>
    </source>
</evidence>
<dbReference type="InterPro" id="IPR003423">
    <property type="entry name" value="OMP_efflux"/>
</dbReference>
<comment type="subcellular location">
    <subcellularLocation>
        <location evidence="1">Cell outer membrane</location>
    </subcellularLocation>
</comment>
<name>A0AAU8FR59_9BACT</name>
<dbReference type="EMBL" id="CP159289">
    <property type="protein sequence ID" value="XCH26301.1"/>
    <property type="molecule type" value="Genomic_DNA"/>
</dbReference>
<dbReference type="PANTHER" id="PTHR30026">
    <property type="entry name" value="OUTER MEMBRANE PROTEIN TOLC"/>
    <property type="match status" value="1"/>
</dbReference>
<evidence type="ECO:0000256" key="7">
    <source>
        <dbReference type="ARBA" id="ARBA00023237"/>
    </source>
</evidence>
<keyword evidence="8" id="KW-0732">Signal</keyword>
<keyword evidence="4" id="KW-1134">Transmembrane beta strand</keyword>
<dbReference type="PANTHER" id="PTHR30026:SF20">
    <property type="entry name" value="OUTER MEMBRANE PROTEIN TOLC"/>
    <property type="match status" value="1"/>
</dbReference>
<evidence type="ECO:0000256" key="3">
    <source>
        <dbReference type="ARBA" id="ARBA00022448"/>
    </source>
</evidence>
<dbReference type="SUPFAM" id="SSF56954">
    <property type="entry name" value="Outer membrane efflux proteins (OEP)"/>
    <property type="match status" value="1"/>
</dbReference>
<proteinExistence type="inferred from homology"/>